<feature type="binding site" evidence="8">
    <location>
        <position position="80"/>
    </location>
    <ligand>
        <name>Zn(2+)</name>
        <dbReference type="ChEBI" id="CHEBI:29105"/>
        <note>catalytic</note>
    </ligand>
</feature>
<dbReference type="AlphaFoldDB" id="D8M4C6"/>
<dbReference type="InterPro" id="IPR002125">
    <property type="entry name" value="CMP_dCMP_dom"/>
</dbReference>
<feature type="domain" description="CMP/dCMP-type deaminase" evidence="9">
    <location>
        <begin position="26"/>
        <end position="151"/>
    </location>
</feature>
<keyword evidence="5 8" id="KW-0862">Zinc</keyword>
<dbReference type="RefSeq" id="XP_012896963.1">
    <property type="nucleotide sequence ID" value="XM_013041509.1"/>
</dbReference>
<dbReference type="PANTHER" id="PTHR11644">
    <property type="entry name" value="CYTIDINE DEAMINASE"/>
    <property type="match status" value="1"/>
</dbReference>
<dbReference type="InterPro" id="IPR013171">
    <property type="entry name" value="Cyd/dCyd_deaminase_Zn-bd"/>
</dbReference>
<evidence type="ECO:0000256" key="7">
    <source>
        <dbReference type="PIRSR" id="PIRSR006334-2"/>
    </source>
</evidence>
<dbReference type="NCBIfam" id="NF006537">
    <property type="entry name" value="PRK09027.1"/>
    <property type="match status" value="1"/>
</dbReference>
<evidence type="ECO:0000256" key="5">
    <source>
        <dbReference type="ARBA" id="ARBA00022833"/>
    </source>
</evidence>
<gene>
    <name evidence="10" type="ORF">GSBLH_T00002885001</name>
</gene>
<evidence type="ECO:0000256" key="2">
    <source>
        <dbReference type="ARBA" id="ARBA00011738"/>
    </source>
</evidence>
<feature type="domain" description="CMP/dCMP-type deaminase" evidence="9">
    <location>
        <begin position="196"/>
        <end position="311"/>
    </location>
</feature>
<evidence type="ECO:0000256" key="1">
    <source>
        <dbReference type="ARBA" id="ARBA00006576"/>
    </source>
</evidence>
<dbReference type="PIRSF" id="PIRSF006334">
    <property type="entry name" value="Cdd_plus_pseudo"/>
    <property type="match status" value="1"/>
</dbReference>
<evidence type="ECO:0000313" key="10">
    <source>
        <dbReference type="EMBL" id="CBK22915.2"/>
    </source>
</evidence>
<comment type="similarity">
    <text evidence="1">Belongs to the cytidine and deoxycytidylate deaminase family.</text>
</comment>
<feature type="active site" description="Proton donor" evidence="6">
    <location>
        <position position="82"/>
    </location>
</feature>
<proteinExistence type="inferred from homology"/>
<organism evidence="10">
    <name type="scientific">Blastocystis hominis</name>
    <dbReference type="NCBI Taxonomy" id="12968"/>
    <lineage>
        <taxon>Eukaryota</taxon>
        <taxon>Sar</taxon>
        <taxon>Stramenopiles</taxon>
        <taxon>Bigyra</taxon>
        <taxon>Opalozoa</taxon>
        <taxon>Opalinata</taxon>
        <taxon>Blastocystidae</taxon>
        <taxon>Blastocystis</taxon>
    </lineage>
</organism>
<dbReference type="GO" id="GO:0005829">
    <property type="term" value="C:cytosol"/>
    <property type="evidence" value="ECO:0007669"/>
    <property type="project" value="TreeGrafter"/>
</dbReference>
<evidence type="ECO:0000256" key="6">
    <source>
        <dbReference type="PIRSR" id="PIRSR006334-1"/>
    </source>
</evidence>
<name>D8M4C6_BLAHO</name>
<dbReference type="InterPro" id="IPR050202">
    <property type="entry name" value="Cyt/Deoxycyt_deaminase"/>
</dbReference>
<dbReference type="CDD" id="cd01283">
    <property type="entry name" value="cytidine_deaminase"/>
    <property type="match status" value="1"/>
</dbReference>
<feature type="binding site" evidence="7">
    <location>
        <begin position="67"/>
        <end position="69"/>
    </location>
    <ligand>
        <name>substrate</name>
    </ligand>
</feature>
<reference evidence="10" key="1">
    <citation type="submission" date="2010-02" db="EMBL/GenBank/DDBJ databases">
        <title>Sequencing and annotation of the Blastocystis hominis genome.</title>
        <authorList>
            <person name="Wincker P."/>
        </authorList>
    </citation>
    <scope>NUCLEOTIDE SEQUENCE</scope>
    <source>
        <strain evidence="10">Singapore isolate B</strain>
    </source>
</reference>
<dbReference type="Pfam" id="PF00383">
    <property type="entry name" value="dCMP_cyt_deam_1"/>
    <property type="match status" value="1"/>
</dbReference>
<dbReference type="OMA" id="NYSPCGH"/>
<dbReference type="InterPro" id="IPR016192">
    <property type="entry name" value="APOBEC/CMP_deaminase_Zn-bd"/>
</dbReference>
<comment type="subunit">
    <text evidence="2">Homodimer.</text>
</comment>
<feature type="binding site" evidence="8">
    <location>
        <position position="111"/>
    </location>
    <ligand>
        <name>Zn(2+)</name>
        <dbReference type="ChEBI" id="CHEBI:29105"/>
        <note>catalytic</note>
    </ligand>
</feature>
<dbReference type="GeneID" id="24920020"/>
<keyword evidence="3 8" id="KW-0479">Metal-binding</keyword>
<dbReference type="SUPFAM" id="SSF53927">
    <property type="entry name" value="Cytidine deaminase-like"/>
    <property type="match status" value="2"/>
</dbReference>
<feature type="binding site" evidence="8">
    <location>
        <position position="114"/>
    </location>
    <ligand>
        <name>Zn(2+)</name>
        <dbReference type="ChEBI" id="CHEBI:29105"/>
        <note>catalytic</note>
    </ligand>
</feature>
<evidence type="ECO:0000256" key="8">
    <source>
        <dbReference type="PIRSR" id="PIRSR006334-3"/>
    </source>
</evidence>
<dbReference type="Gene3D" id="3.40.140.10">
    <property type="entry name" value="Cytidine Deaminase, domain 2"/>
    <property type="match status" value="2"/>
</dbReference>
<protein>
    <recommendedName>
        <fullName evidence="9">CMP/dCMP-type deaminase domain-containing protein</fullName>
    </recommendedName>
</protein>
<sequence>MIDLSDVRFMYSKEEVEAFLEANQVSVEELLQFLIEAIKPKARVPISQFRVGAAAYTESGRIFLGTNMEFQNVAMNQTVHAEQCTLSNVYLHTAFGQNEKIRILAVSEVPCGHCRQILQELPDAKNIRVIVQKAGVDHLLSDLLPYSFELPIDGIVHHLFETASLFPLDQFETPCQSHLRRIRSEIEQHAISLTEDRWNRIESRLLDLLRRSFAWYSGHASSAVILSKTGDAFGGCVESSAYNPTINPLQMALIDCELKGIEFESVEAILLVEMDGKAASYEGFLRELGEKLIGREIPVFYVVVKANLGVC</sequence>
<dbReference type="PROSITE" id="PS00903">
    <property type="entry name" value="CYT_DCMP_DEAMINASES_1"/>
    <property type="match status" value="1"/>
</dbReference>
<dbReference type="GO" id="GO:0055086">
    <property type="term" value="P:nucleobase-containing small molecule metabolic process"/>
    <property type="evidence" value="ECO:0007669"/>
    <property type="project" value="UniProtKB-ARBA"/>
</dbReference>
<dbReference type="InParanoid" id="D8M4C6"/>
<dbReference type="Pfam" id="PF08211">
    <property type="entry name" value="dCMP_cyt_deam_2"/>
    <property type="match status" value="1"/>
</dbReference>
<accession>D8M4C6</accession>
<dbReference type="GO" id="GO:0008270">
    <property type="term" value="F:zinc ion binding"/>
    <property type="evidence" value="ECO:0007669"/>
    <property type="project" value="InterPro"/>
</dbReference>
<dbReference type="GO" id="GO:0072527">
    <property type="term" value="P:pyrimidine-containing compound metabolic process"/>
    <property type="evidence" value="ECO:0007669"/>
    <property type="project" value="UniProtKB-ARBA"/>
</dbReference>
<dbReference type="GO" id="GO:0004126">
    <property type="term" value="F:cytidine deaminase activity"/>
    <property type="evidence" value="ECO:0007669"/>
    <property type="project" value="InterPro"/>
</dbReference>
<evidence type="ECO:0000256" key="3">
    <source>
        <dbReference type="ARBA" id="ARBA00022723"/>
    </source>
</evidence>
<keyword evidence="4" id="KW-0378">Hydrolase</keyword>
<evidence type="ECO:0000259" key="9">
    <source>
        <dbReference type="PROSITE" id="PS51747"/>
    </source>
</evidence>
<evidence type="ECO:0000256" key="4">
    <source>
        <dbReference type="ARBA" id="ARBA00022801"/>
    </source>
</evidence>
<dbReference type="PANTHER" id="PTHR11644:SF2">
    <property type="entry name" value="CYTIDINE DEAMINASE"/>
    <property type="match status" value="1"/>
</dbReference>
<dbReference type="PROSITE" id="PS51747">
    <property type="entry name" value="CYT_DCMP_DEAMINASES_2"/>
    <property type="match status" value="2"/>
</dbReference>
<dbReference type="OrthoDB" id="414540at2759"/>
<evidence type="ECO:0000313" key="11">
    <source>
        <dbReference type="Proteomes" id="UP000008312"/>
    </source>
</evidence>
<dbReference type="InterPro" id="IPR016193">
    <property type="entry name" value="Cytidine_deaminase-like"/>
</dbReference>
<dbReference type="Proteomes" id="UP000008312">
    <property type="component" value="Unassembled WGS sequence"/>
</dbReference>
<dbReference type="GO" id="GO:0042802">
    <property type="term" value="F:identical protein binding"/>
    <property type="evidence" value="ECO:0007669"/>
    <property type="project" value="UniProtKB-ARBA"/>
</dbReference>
<dbReference type="EMBL" id="FN668652">
    <property type="protein sequence ID" value="CBK22915.2"/>
    <property type="molecule type" value="Genomic_DNA"/>
</dbReference>
<keyword evidence="11" id="KW-1185">Reference proteome</keyword>
<comment type="cofactor">
    <cofactor evidence="8">
        <name>Zn(2+)</name>
        <dbReference type="ChEBI" id="CHEBI:29105"/>
    </cofactor>
    <text evidence="8">Binds 1 zinc ion.</text>
</comment>